<keyword evidence="2" id="KW-1015">Disulfide bond</keyword>
<evidence type="ECO:0000256" key="1">
    <source>
        <dbReference type="ARBA" id="ARBA00022737"/>
    </source>
</evidence>
<dbReference type="SMART" id="SM00042">
    <property type="entry name" value="CUB"/>
    <property type="match status" value="1"/>
</dbReference>
<evidence type="ECO:0000256" key="3">
    <source>
        <dbReference type="PROSITE-ProRule" id="PRU00059"/>
    </source>
</evidence>
<dbReference type="Pfam" id="PF00431">
    <property type="entry name" value="CUB"/>
    <property type="match status" value="1"/>
</dbReference>
<dbReference type="PANTHER" id="PTHR24251">
    <property type="entry name" value="OVOCHYMASE-RELATED"/>
    <property type="match status" value="1"/>
</dbReference>
<accession>A0AAV2MCZ1</accession>
<dbReference type="InterPro" id="IPR000859">
    <property type="entry name" value="CUB_dom"/>
</dbReference>
<evidence type="ECO:0000256" key="2">
    <source>
        <dbReference type="ARBA" id="ARBA00023157"/>
    </source>
</evidence>
<protein>
    <recommendedName>
        <fullName evidence="4">CUB domain-containing protein</fullName>
    </recommendedName>
</protein>
<proteinExistence type="predicted"/>
<evidence type="ECO:0000313" key="5">
    <source>
        <dbReference type="EMBL" id="CAL1611238.1"/>
    </source>
</evidence>
<keyword evidence="1" id="KW-0677">Repeat</keyword>
<sequence>MYLLQSLPSSGVQDSQLEKVLTISAEGTLISPNFPHTYPRNTALVWRLVVPNNMRIQVHFDQRFGLEEPEDGVCKYDFVELEDLTERSVVGRWCGAEPLSNSYVSKGSQLRVRFISDEYFPSAPGFCIRYALQPMPQVKELPGETGALSPANETQ</sequence>
<dbReference type="SUPFAM" id="SSF49854">
    <property type="entry name" value="Spermadhesin, CUB domain"/>
    <property type="match status" value="1"/>
</dbReference>
<dbReference type="Proteomes" id="UP001497482">
    <property type="component" value="Chromosome 7"/>
</dbReference>
<dbReference type="EMBL" id="OZ035829">
    <property type="protein sequence ID" value="CAL1611238.1"/>
    <property type="molecule type" value="Genomic_DNA"/>
</dbReference>
<feature type="domain" description="CUB" evidence="4">
    <location>
        <begin position="17"/>
        <end position="133"/>
    </location>
</feature>
<gene>
    <name evidence="5" type="ORF">KC01_LOCUS37690</name>
</gene>
<evidence type="ECO:0000313" key="6">
    <source>
        <dbReference type="Proteomes" id="UP001497482"/>
    </source>
</evidence>
<organism evidence="5 6">
    <name type="scientific">Knipowitschia caucasica</name>
    <name type="common">Caucasian dwarf goby</name>
    <name type="synonym">Pomatoschistus caucasicus</name>
    <dbReference type="NCBI Taxonomy" id="637954"/>
    <lineage>
        <taxon>Eukaryota</taxon>
        <taxon>Metazoa</taxon>
        <taxon>Chordata</taxon>
        <taxon>Craniata</taxon>
        <taxon>Vertebrata</taxon>
        <taxon>Euteleostomi</taxon>
        <taxon>Actinopterygii</taxon>
        <taxon>Neopterygii</taxon>
        <taxon>Teleostei</taxon>
        <taxon>Neoteleostei</taxon>
        <taxon>Acanthomorphata</taxon>
        <taxon>Gobiaria</taxon>
        <taxon>Gobiiformes</taxon>
        <taxon>Gobioidei</taxon>
        <taxon>Gobiidae</taxon>
        <taxon>Gobiinae</taxon>
        <taxon>Knipowitschia</taxon>
    </lineage>
</organism>
<dbReference type="InterPro" id="IPR035914">
    <property type="entry name" value="Sperma_CUB_dom_sf"/>
</dbReference>
<dbReference type="CDD" id="cd00041">
    <property type="entry name" value="CUB"/>
    <property type="match status" value="1"/>
</dbReference>
<evidence type="ECO:0000259" key="4">
    <source>
        <dbReference type="PROSITE" id="PS01180"/>
    </source>
</evidence>
<dbReference type="Gene3D" id="2.60.120.290">
    <property type="entry name" value="Spermadhesin, CUB domain"/>
    <property type="match status" value="1"/>
</dbReference>
<keyword evidence="6" id="KW-1185">Reference proteome</keyword>
<name>A0AAV2MCZ1_KNICA</name>
<reference evidence="5 6" key="1">
    <citation type="submission" date="2024-04" db="EMBL/GenBank/DDBJ databases">
        <authorList>
            <person name="Waldvogel A.-M."/>
            <person name="Schoenle A."/>
        </authorList>
    </citation>
    <scope>NUCLEOTIDE SEQUENCE [LARGE SCALE GENOMIC DNA]</scope>
</reference>
<comment type="caution">
    <text evidence="3">Lacks conserved residue(s) required for the propagation of feature annotation.</text>
</comment>
<dbReference type="AlphaFoldDB" id="A0AAV2MCZ1"/>
<dbReference type="PROSITE" id="PS01180">
    <property type="entry name" value="CUB"/>
    <property type="match status" value="1"/>
</dbReference>